<sequence>MRFQDTDVLISMSYDLDMFSSMYIFLFGSHNLEPDIDNFFSDFDDFEVLEIDRNNAVIFARNVSRINGAYYLYDSHELNGTVDVLLMVLPNGDTNSFIDASSTEATFYDV</sequence>
<name>A0A7Z8P251_9EURY</name>
<proteinExistence type="predicted"/>
<comment type="caution">
    <text evidence="1">The sequence shown here is derived from an EMBL/GenBank/DDBJ whole genome shotgun (WGS) entry which is preliminary data.</text>
</comment>
<evidence type="ECO:0000313" key="2">
    <source>
        <dbReference type="Proteomes" id="UP000319335"/>
    </source>
</evidence>
<accession>A0A7Z8P251</accession>
<keyword evidence="2" id="KW-1185">Reference proteome</keyword>
<protein>
    <submittedName>
        <fullName evidence="1">Uncharacterized protein</fullName>
    </submittedName>
</protein>
<evidence type="ECO:0000313" key="1">
    <source>
        <dbReference type="EMBL" id="TQD27639.1"/>
    </source>
</evidence>
<dbReference type="EMBL" id="VIAQ01000008">
    <property type="protein sequence ID" value="TQD27639.1"/>
    <property type="molecule type" value="Genomic_DNA"/>
</dbReference>
<dbReference type="AlphaFoldDB" id="A0A7Z8P251"/>
<organism evidence="1 2">
    <name type="scientific">Methanolobus vulcani</name>
    <dbReference type="NCBI Taxonomy" id="38026"/>
    <lineage>
        <taxon>Archaea</taxon>
        <taxon>Methanobacteriati</taxon>
        <taxon>Methanobacteriota</taxon>
        <taxon>Stenosarchaea group</taxon>
        <taxon>Methanomicrobia</taxon>
        <taxon>Methanosarcinales</taxon>
        <taxon>Methanosarcinaceae</taxon>
        <taxon>Methanolobus</taxon>
    </lineage>
</organism>
<gene>
    <name evidence="1" type="ORF">FKV42_02965</name>
</gene>
<reference evidence="1 2" key="1">
    <citation type="submission" date="2019-06" db="EMBL/GenBank/DDBJ databases">
        <title>Draft genome sequence of Methanolobus vulcani B1d.</title>
        <authorList>
            <person name="Creighbaum A.J."/>
            <person name="Ticak T."/>
            <person name="Hariraju D."/>
            <person name="Arivett B.A."/>
            <person name="Ferguson D.J.Jr."/>
        </authorList>
    </citation>
    <scope>NUCLEOTIDE SEQUENCE [LARGE SCALE GENOMIC DNA]</scope>
    <source>
        <strain evidence="1 2">B1d</strain>
    </source>
</reference>
<dbReference type="Proteomes" id="UP000319335">
    <property type="component" value="Unassembled WGS sequence"/>
</dbReference>